<name>A0A8H7AR41_9EURO</name>
<protein>
    <submittedName>
        <fullName evidence="1">Uncharacterized protein</fullName>
    </submittedName>
</protein>
<gene>
    <name evidence="1" type="ORF">GJ744_007638</name>
</gene>
<dbReference type="EMBL" id="JAACFV010000039">
    <property type="protein sequence ID" value="KAF7509600.1"/>
    <property type="molecule type" value="Genomic_DNA"/>
</dbReference>
<evidence type="ECO:0000313" key="2">
    <source>
        <dbReference type="Proteomes" id="UP000606974"/>
    </source>
</evidence>
<dbReference type="AlphaFoldDB" id="A0A8H7AR41"/>
<reference evidence="1" key="1">
    <citation type="submission" date="2020-02" db="EMBL/GenBank/DDBJ databases">
        <authorList>
            <person name="Palmer J.M."/>
        </authorList>
    </citation>
    <scope>NUCLEOTIDE SEQUENCE</scope>
    <source>
        <strain evidence="1">EPUS1.4</strain>
        <tissue evidence="1">Thallus</tissue>
    </source>
</reference>
<comment type="caution">
    <text evidence="1">The sequence shown here is derived from an EMBL/GenBank/DDBJ whole genome shotgun (WGS) entry which is preliminary data.</text>
</comment>
<organism evidence="1 2">
    <name type="scientific">Endocarpon pusillum</name>
    <dbReference type="NCBI Taxonomy" id="364733"/>
    <lineage>
        <taxon>Eukaryota</taxon>
        <taxon>Fungi</taxon>
        <taxon>Dikarya</taxon>
        <taxon>Ascomycota</taxon>
        <taxon>Pezizomycotina</taxon>
        <taxon>Eurotiomycetes</taxon>
        <taxon>Chaetothyriomycetidae</taxon>
        <taxon>Verrucariales</taxon>
        <taxon>Verrucariaceae</taxon>
        <taxon>Endocarpon</taxon>
    </lineage>
</organism>
<sequence length="159" mass="17912">MMECIPTLVAIPSRLPARQGKRVSICSSITASDQTNRDPTRDPQPVFPRNVNALVKRNLKVYLCAKALQIKSLEALALVKLESRCRNDLDPADIASTISYVYEHSTHEDLKLRTMVMRSCTKNVALVVRDAETVSLLKEYEPLTSTYSRRHGLMLPNNQ</sequence>
<accession>A0A8H7AR41</accession>
<evidence type="ECO:0000313" key="1">
    <source>
        <dbReference type="EMBL" id="KAF7509600.1"/>
    </source>
</evidence>
<dbReference type="Proteomes" id="UP000606974">
    <property type="component" value="Unassembled WGS sequence"/>
</dbReference>
<keyword evidence="2" id="KW-1185">Reference proteome</keyword>
<proteinExistence type="predicted"/>
<dbReference type="OrthoDB" id="10513231at2759"/>